<evidence type="ECO:0000313" key="7">
    <source>
        <dbReference type="EMBL" id="NLR91474.1"/>
    </source>
</evidence>
<gene>
    <name evidence="7" type="ORF">HGP29_09670</name>
</gene>
<keyword evidence="2" id="KW-0677">Repeat</keyword>
<dbReference type="Proteomes" id="UP000585050">
    <property type="component" value="Unassembled WGS sequence"/>
</dbReference>
<dbReference type="Gene3D" id="3.80.10.10">
    <property type="entry name" value="Ribonuclease Inhibitor"/>
    <property type="match status" value="2"/>
</dbReference>
<evidence type="ECO:0000313" key="8">
    <source>
        <dbReference type="Proteomes" id="UP000585050"/>
    </source>
</evidence>
<dbReference type="NCBIfam" id="TIGR04183">
    <property type="entry name" value="Por_Secre_tail"/>
    <property type="match status" value="1"/>
</dbReference>
<name>A0A7X8XVP9_9BACT</name>
<feature type="region of interest" description="Disordered" evidence="3">
    <location>
        <begin position="825"/>
        <end position="864"/>
    </location>
</feature>
<dbReference type="InterPro" id="IPR032675">
    <property type="entry name" value="LRR_dom_sf"/>
</dbReference>
<feature type="domain" description="DUF7619" evidence="6">
    <location>
        <begin position="687"/>
        <end position="819"/>
    </location>
</feature>
<protein>
    <submittedName>
        <fullName evidence="7">T9SS type A sorting domain-containing protein</fullName>
    </submittedName>
</protein>
<dbReference type="Pfam" id="PF24595">
    <property type="entry name" value="DUF7619"/>
    <property type="match status" value="1"/>
</dbReference>
<accession>A0A7X8XVP9</accession>
<feature type="domain" description="Secretion system C-terminal sorting" evidence="5">
    <location>
        <begin position="875"/>
        <end position="934"/>
    </location>
</feature>
<evidence type="ECO:0000259" key="5">
    <source>
        <dbReference type="Pfam" id="PF18962"/>
    </source>
</evidence>
<dbReference type="InterPro" id="IPR001434">
    <property type="entry name" value="OmcB-like_DUF11"/>
</dbReference>
<dbReference type="PANTHER" id="PTHR46652:SF3">
    <property type="entry name" value="LEUCINE-RICH REPEAT-CONTAINING PROTEIN 9"/>
    <property type="match status" value="1"/>
</dbReference>
<reference evidence="7 8" key="1">
    <citation type="submission" date="2020-04" db="EMBL/GenBank/DDBJ databases">
        <title>Flammeovirga sp. SR4, a novel species isolated from seawater.</title>
        <authorList>
            <person name="Wang X."/>
        </authorList>
    </citation>
    <scope>NUCLEOTIDE SEQUENCE [LARGE SCALE GENOMIC DNA]</scope>
    <source>
        <strain evidence="7 8">SR4</strain>
    </source>
</reference>
<evidence type="ECO:0000256" key="3">
    <source>
        <dbReference type="SAM" id="MobiDB-lite"/>
    </source>
</evidence>
<dbReference type="SUPFAM" id="SSF52058">
    <property type="entry name" value="L domain-like"/>
    <property type="match status" value="2"/>
</dbReference>
<dbReference type="PROSITE" id="PS51450">
    <property type="entry name" value="LRR"/>
    <property type="match status" value="1"/>
</dbReference>
<dbReference type="InterPro" id="IPR055353">
    <property type="entry name" value="DUF7619"/>
</dbReference>
<feature type="compositionally biased region" description="Acidic residues" evidence="3">
    <location>
        <begin position="826"/>
        <end position="860"/>
    </location>
</feature>
<evidence type="ECO:0000259" key="4">
    <source>
        <dbReference type="Pfam" id="PF01345"/>
    </source>
</evidence>
<organism evidence="7 8">
    <name type="scientific">Flammeovirga agarivorans</name>
    <dbReference type="NCBI Taxonomy" id="2726742"/>
    <lineage>
        <taxon>Bacteria</taxon>
        <taxon>Pseudomonadati</taxon>
        <taxon>Bacteroidota</taxon>
        <taxon>Cytophagia</taxon>
        <taxon>Cytophagales</taxon>
        <taxon>Flammeovirgaceae</taxon>
        <taxon>Flammeovirga</taxon>
    </lineage>
</organism>
<dbReference type="EMBL" id="JABAIL010000003">
    <property type="protein sequence ID" value="NLR91474.1"/>
    <property type="molecule type" value="Genomic_DNA"/>
</dbReference>
<keyword evidence="8" id="KW-1185">Reference proteome</keyword>
<evidence type="ECO:0000256" key="1">
    <source>
        <dbReference type="ARBA" id="ARBA00022614"/>
    </source>
</evidence>
<dbReference type="RefSeq" id="WP_168882194.1">
    <property type="nucleotide sequence ID" value="NZ_JABAIL010000003.1"/>
</dbReference>
<dbReference type="PANTHER" id="PTHR46652">
    <property type="entry name" value="LEUCINE-RICH REPEAT AND IQ DOMAIN-CONTAINING PROTEIN 1-RELATED"/>
    <property type="match status" value="1"/>
</dbReference>
<evidence type="ECO:0000256" key="2">
    <source>
        <dbReference type="ARBA" id="ARBA00022737"/>
    </source>
</evidence>
<dbReference type="AlphaFoldDB" id="A0A7X8XVP9"/>
<dbReference type="Pfam" id="PF18962">
    <property type="entry name" value="Por_Secre_tail"/>
    <property type="match status" value="1"/>
</dbReference>
<dbReference type="InterPro" id="IPR013783">
    <property type="entry name" value="Ig-like_fold"/>
</dbReference>
<feature type="domain" description="DUF11" evidence="4">
    <location>
        <begin position="575"/>
        <end position="679"/>
    </location>
</feature>
<sequence>MKKLFTLLFIIQTHLLFSQDINIPDENFLHSVIEQGYDINGDSIIQETEALAVTKLNLYQKGIDDFTGLTSFTNLTWLDISHNYTHKAPGFPMDFTMMENLTYLDASVNNFNAVNVVGLTHLDTLDIEQLNLNTFDFTGLEGLKFLDIHFNNFSTIDLSILTSLEYLAIHYNNLSTLDATPCKNLKWLAAGSNPLLSIDVTGLTELETLYLTKVDISELDLSTQTNLERLSLSYTNLPSDYTFDALPSIEYISISHNGFENIDVSHLSTLEELSMSYNSVDSLNVSGLEKLERLSCAFNEMDTLVLEGCISLNNIRAWDNNLRNLDLSDLNNLQYLSISDNELTDINVSNLDSLLSINAHGNMISELDLSNNPLITYLSLQENDLTSLDISHLDSLTTLYVQDNNNMTCLSRLPDKLKVLDINNTDIQCIANYPEALVEYANLLPGFGILERLTLCLPDNNTNDCPTKPTVYGNVFYDYNKNGIKDEGENNFEGLEITFNPGEQVFTTDKEGYYYAVLSDTGTYTATISAPEYFDVVPESFEVSTTDYSDQIIQDLPLQANKEFNDLQVRIPYHTRARPGFNMIYAVEVLNHGSLQAQDIIIELDAPTFEIADTLSGFVVSNDKIYYTIDQLNVGEINKVYLYGKTALDALGEQVETEASISALDFSDDNTENNTDKVSFEVTGSFDPNDKQAIDSITVSHIEDRTPIEYLLRFQNTGTDTAFDVHILDTISNKLDLETFEVVSASHDYNAVWYADSVVVFAFENILLPDSTNDEPNSHGYIRYQLTPKTTVSEGDSIFNTAQIYFDFNDPVITNTVQTIVYNTPIEEETEEELEEEETEETNEEETSEEDTEPSDETTEEVTSIDLDKKEVLFYPNPVRGDKQIHVRTDGWVNVSISDYTGRTVYSKEMVDQTFYVNQLSPGFYILRYTTNDNISGVVELIISE</sequence>
<dbReference type="InterPro" id="IPR001611">
    <property type="entry name" value="Leu-rich_rpt"/>
</dbReference>
<comment type="caution">
    <text evidence="7">The sequence shown here is derived from an EMBL/GenBank/DDBJ whole genome shotgun (WGS) entry which is preliminary data.</text>
</comment>
<evidence type="ECO:0000259" key="6">
    <source>
        <dbReference type="Pfam" id="PF24595"/>
    </source>
</evidence>
<dbReference type="Gene3D" id="2.60.40.10">
    <property type="entry name" value="Immunoglobulins"/>
    <property type="match status" value="1"/>
</dbReference>
<dbReference type="Pfam" id="PF01345">
    <property type="entry name" value="DUF11"/>
    <property type="match status" value="1"/>
</dbReference>
<keyword evidence="1" id="KW-0433">Leucine-rich repeat</keyword>
<dbReference type="InterPro" id="IPR050836">
    <property type="entry name" value="SDS22/Internalin_LRR"/>
</dbReference>
<dbReference type="InterPro" id="IPR026444">
    <property type="entry name" value="Secre_tail"/>
</dbReference>
<proteinExistence type="predicted"/>